<gene>
    <name evidence="2" type="ordered locus">AXX17_At1g63960</name>
    <name evidence="3" type="ORF">AN1_LOCUS6017</name>
</gene>
<evidence type="ECO:0000256" key="1">
    <source>
        <dbReference type="SAM" id="SignalP"/>
    </source>
</evidence>
<dbReference type="EMBL" id="CACRSJ010000104">
    <property type="protein sequence ID" value="VYS50547.1"/>
    <property type="molecule type" value="Genomic_DNA"/>
</dbReference>
<evidence type="ECO:0000313" key="5">
    <source>
        <dbReference type="Proteomes" id="UP000426265"/>
    </source>
</evidence>
<keyword evidence="1" id="KW-0732">Signal</keyword>
<organism evidence="2 4">
    <name type="scientific">Arabidopsis thaliana</name>
    <name type="common">Mouse-ear cress</name>
    <dbReference type="NCBI Taxonomy" id="3702"/>
    <lineage>
        <taxon>Eukaryota</taxon>
        <taxon>Viridiplantae</taxon>
        <taxon>Streptophyta</taxon>
        <taxon>Embryophyta</taxon>
        <taxon>Tracheophyta</taxon>
        <taxon>Spermatophyta</taxon>
        <taxon>Magnoliopsida</taxon>
        <taxon>eudicotyledons</taxon>
        <taxon>Gunneridae</taxon>
        <taxon>Pentapetalae</taxon>
        <taxon>rosids</taxon>
        <taxon>malvids</taxon>
        <taxon>Brassicales</taxon>
        <taxon>Brassicaceae</taxon>
        <taxon>Camelineae</taxon>
        <taxon>Arabidopsis</taxon>
    </lineage>
</organism>
<protein>
    <submittedName>
        <fullName evidence="2">Uncharacterized protein</fullName>
    </submittedName>
</protein>
<name>A0A178W9J3_ARATH</name>
<dbReference type="KEGG" id="ath:AT1G69828"/>
<feature type="chain" id="PRO_5038214030" evidence="1">
    <location>
        <begin position="23"/>
        <end position="74"/>
    </location>
</feature>
<dbReference type="Proteomes" id="UP000426265">
    <property type="component" value="Unassembled WGS sequence"/>
</dbReference>
<accession>A0A178W9J3</accession>
<sequence>MASNKVSFFLVLCLCILLAGECIESPIFTGNKCSDPTGMDKDGKCLDYCHAQGYPGGSCIGFIDQGYMCVCKVG</sequence>
<feature type="signal peptide" evidence="1">
    <location>
        <begin position="1"/>
        <end position="22"/>
    </location>
</feature>
<dbReference type="AlphaFoldDB" id="A0A178W9J3"/>
<dbReference type="SMR" id="A0A178W9J3"/>
<evidence type="ECO:0000313" key="4">
    <source>
        <dbReference type="Proteomes" id="UP000078284"/>
    </source>
</evidence>
<dbReference type="RefSeq" id="NP_001031259.1">
    <property type="nucleotide sequence ID" value="NM_001036182.1"/>
</dbReference>
<evidence type="ECO:0000313" key="3">
    <source>
        <dbReference type="EMBL" id="VYS50547.1"/>
    </source>
</evidence>
<dbReference type="EMBL" id="LUHQ01000001">
    <property type="protein sequence ID" value="OAP14441.1"/>
    <property type="molecule type" value="Genomic_DNA"/>
</dbReference>
<reference evidence="3 5" key="3">
    <citation type="submission" date="2019-11" db="EMBL/GenBank/DDBJ databases">
        <authorList>
            <person name="Jiao W.-B."/>
            <person name="Schneeberger K."/>
        </authorList>
    </citation>
    <scope>NUCLEOTIDE SEQUENCE [LARGE SCALE GENOMIC DNA]</scope>
    <source>
        <strain evidence="5">cv. An-1</strain>
    </source>
</reference>
<reference evidence="2" key="2">
    <citation type="submission" date="2016-03" db="EMBL/GenBank/DDBJ databases">
        <title>Full-length assembly of Arabidopsis thaliana Ler reveals the complement of translocations and inversions.</title>
        <authorList>
            <person name="Zapata L."/>
            <person name="Schneeberger K."/>
            <person name="Ossowski S."/>
        </authorList>
    </citation>
    <scope>NUCLEOTIDE SEQUENCE [LARGE SCALE GENOMIC DNA]</scope>
    <source>
        <tissue evidence="2">Leaf</tissue>
    </source>
</reference>
<dbReference type="Proteomes" id="UP000078284">
    <property type="component" value="Chromosome 1"/>
</dbReference>
<dbReference type="ExpressionAtlas" id="A0A178W9J3">
    <property type="expression patterns" value="baseline and differential"/>
</dbReference>
<evidence type="ECO:0000313" key="2">
    <source>
        <dbReference type="EMBL" id="OAP14441.1"/>
    </source>
</evidence>
<dbReference type="OMA" id="ECIESPI"/>
<proteinExistence type="predicted"/>
<reference evidence="4" key="1">
    <citation type="journal article" date="2016" name="Proc. Natl. Acad. Sci. U.S.A.">
        <title>Chromosome-level assembly of Arabidopsis thaliana Ler reveals the extent of translocation and inversion polymorphisms.</title>
        <authorList>
            <person name="Zapata L."/>
            <person name="Ding J."/>
            <person name="Willing E.M."/>
            <person name="Hartwig B."/>
            <person name="Bezdan D."/>
            <person name="Jiao W.B."/>
            <person name="Patel V."/>
            <person name="Velikkakam James G."/>
            <person name="Koornneef M."/>
            <person name="Ossowski S."/>
            <person name="Schneeberger K."/>
        </authorList>
    </citation>
    <scope>NUCLEOTIDE SEQUENCE [LARGE SCALE GENOMIC DNA]</scope>
    <source>
        <strain evidence="4">cv. Landsberg erecta</strain>
    </source>
</reference>